<dbReference type="Pfam" id="PF03171">
    <property type="entry name" value="2OG-FeII_Oxy"/>
    <property type="match status" value="1"/>
</dbReference>
<evidence type="ECO:0000256" key="2">
    <source>
        <dbReference type="ARBA" id="ARBA00023004"/>
    </source>
</evidence>
<reference evidence="4" key="1">
    <citation type="journal article" date="2023" name="Nat. Commun.">
        <title>Diploid and tetraploid genomes of Acorus and the evolution of monocots.</title>
        <authorList>
            <person name="Ma L."/>
            <person name="Liu K.W."/>
            <person name="Li Z."/>
            <person name="Hsiao Y.Y."/>
            <person name="Qi Y."/>
            <person name="Fu T."/>
            <person name="Tang G.D."/>
            <person name="Zhang D."/>
            <person name="Sun W.H."/>
            <person name="Liu D.K."/>
            <person name="Li Y."/>
            <person name="Chen G.Z."/>
            <person name="Liu X.D."/>
            <person name="Liao X.Y."/>
            <person name="Jiang Y.T."/>
            <person name="Yu X."/>
            <person name="Hao Y."/>
            <person name="Huang J."/>
            <person name="Zhao X.W."/>
            <person name="Ke S."/>
            <person name="Chen Y.Y."/>
            <person name="Wu W.L."/>
            <person name="Hsu J.L."/>
            <person name="Lin Y.F."/>
            <person name="Huang M.D."/>
            <person name="Li C.Y."/>
            <person name="Huang L."/>
            <person name="Wang Z.W."/>
            <person name="Zhao X."/>
            <person name="Zhong W.Y."/>
            <person name="Peng D.H."/>
            <person name="Ahmad S."/>
            <person name="Lan S."/>
            <person name="Zhang J.S."/>
            <person name="Tsai W.C."/>
            <person name="Van de Peer Y."/>
            <person name="Liu Z.J."/>
        </authorList>
    </citation>
    <scope>NUCLEOTIDE SEQUENCE</scope>
    <source>
        <strain evidence="4">SCP</strain>
    </source>
</reference>
<dbReference type="EMBL" id="JAUJYN010000004">
    <property type="protein sequence ID" value="KAK1272464.1"/>
    <property type="molecule type" value="Genomic_DNA"/>
</dbReference>
<dbReference type="InterPro" id="IPR005123">
    <property type="entry name" value="Oxoglu/Fe-dep_dioxygenase_dom"/>
</dbReference>
<comment type="caution">
    <text evidence="4">The sequence shown here is derived from an EMBL/GenBank/DDBJ whole genome shotgun (WGS) entry which is preliminary data.</text>
</comment>
<evidence type="ECO:0000256" key="1">
    <source>
        <dbReference type="ARBA" id="ARBA00022723"/>
    </source>
</evidence>
<organism evidence="4 5">
    <name type="scientific">Acorus gramineus</name>
    <name type="common">Dwarf sweet flag</name>
    <dbReference type="NCBI Taxonomy" id="55184"/>
    <lineage>
        <taxon>Eukaryota</taxon>
        <taxon>Viridiplantae</taxon>
        <taxon>Streptophyta</taxon>
        <taxon>Embryophyta</taxon>
        <taxon>Tracheophyta</taxon>
        <taxon>Spermatophyta</taxon>
        <taxon>Magnoliopsida</taxon>
        <taxon>Liliopsida</taxon>
        <taxon>Acoraceae</taxon>
        <taxon>Acorus</taxon>
    </lineage>
</organism>
<accession>A0AAV9B8P8</accession>
<dbReference type="InterPro" id="IPR050295">
    <property type="entry name" value="Plant_2OG-oxidoreductases"/>
</dbReference>
<evidence type="ECO:0000259" key="3">
    <source>
        <dbReference type="PROSITE" id="PS51471"/>
    </source>
</evidence>
<dbReference type="Gene3D" id="2.60.120.330">
    <property type="entry name" value="B-lactam Antibiotic, Isopenicillin N Synthase, Chain"/>
    <property type="match status" value="1"/>
</dbReference>
<dbReference type="AlphaFoldDB" id="A0AAV9B8P8"/>
<proteinExistence type="predicted"/>
<reference evidence="4" key="2">
    <citation type="submission" date="2023-06" db="EMBL/GenBank/DDBJ databases">
        <authorList>
            <person name="Ma L."/>
            <person name="Liu K.-W."/>
            <person name="Li Z."/>
            <person name="Hsiao Y.-Y."/>
            <person name="Qi Y."/>
            <person name="Fu T."/>
            <person name="Tang G."/>
            <person name="Zhang D."/>
            <person name="Sun W.-H."/>
            <person name="Liu D.-K."/>
            <person name="Li Y."/>
            <person name="Chen G.-Z."/>
            <person name="Liu X.-D."/>
            <person name="Liao X.-Y."/>
            <person name="Jiang Y.-T."/>
            <person name="Yu X."/>
            <person name="Hao Y."/>
            <person name="Huang J."/>
            <person name="Zhao X.-W."/>
            <person name="Ke S."/>
            <person name="Chen Y.-Y."/>
            <person name="Wu W.-L."/>
            <person name="Hsu J.-L."/>
            <person name="Lin Y.-F."/>
            <person name="Huang M.-D."/>
            <person name="Li C.-Y."/>
            <person name="Huang L."/>
            <person name="Wang Z.-W."/>
            <person name="Zhao X."/>
            <person name="Zhong W.-Y."/>
            <person name="Peng D.-H."/>
            <person name="Ahmad S."/>
            <person name="Lan S."/>
            <person name="Zhang J.-S."/>
            <person name="Tsai W.-C."/>
            <person name="Van De Peer Y."/>
            <person name="Liu Z.-J."/>
        </authorList>
    </citation>
    <scope>NUCLEOTIDE SEQUENCE</scope>
    <source>
        <strain evidence="4">SCP</strain>
        <tissue evidence="4">Leaves</tissue>
    </source>
</reference>
<dbReference type="InterPro" id="IPR044861">
    <property type="entry name" value="IPNS-like_FE2OG_OXY"/>
</dbReference>
<dbReference type="GO" id="GO:0046872">
    <property type="term" value="F:metal ion binding"/>
    <property type="evidence" value="ECO:0007669"/>
    <property type="project" value="UniProtKB-KW"/>
</dbReference>
<gene>
    <name evidence="4" type="ORF">QJS04_geneDACA012098</name>
</gene>
<dbReference type="SUPFAM" id="SSF51197">
    <property type="entry name" value="Clavaminate synthase-like"/>
    <property type="match status" value="1"/>
</dbReference>
<name>A0AAV9B8P8_ACOGR</name>
<evidence type="ECO:0000313" key="5">
    <source>
        <dbReference type="Proteomes" id="UP001179952"/>
    </source>
</evidence>
<keyword evidence="2" id="KW-0408">Iron</keyword>
<dbReference type="PROSITE" id="PS51471">
    <property type="entry name" value="FE2OG_OXY"/>
    <property type="match status" value="1"/>
</dbReference>
<feature type="domain" description="Fe2OG dioxygenase" evidence="3">
    <location>
        <begin position="1"/>
        <end position="92"/>
    </location>
</feature>
<evidence type="ECO:0000313" key="4">
    <source>
        <dbReference type="EMBL" id="KAK1272464.1"/>
    </source>
</evidence>
<dbReference type="InterPro" id="IPR027443">
    <property type="entry name" value="IPNS-like_sf"/>
</dbReference>
<keyword evidence="5" id="KW-1185">Reference proteome</keyword>
<keyword evidence="1" id="KW-0479">Metal-binding</keyword>
<protein>
    <submittedName>
        <fullName evidence="4">Protein SRG1</fullName>
    </submittedName>
</protein>
<dbReference type="PANTHER" id="PTHR47991">
    <property type="entry name" value="OXOGLUTARATE/IRON-DEPENDENT DIOXYGENASE"/>
    <property type="match status" value="1"/>
</dbReference>
<dbReference type="Proteomes" id="UP001179952">
    <property type="component" value="Unassembled WGS sequence"/>
</dbReference>
<sequence length="95" mass="10810">MNYYPPCPQPDKALGLSPHSDLGALTILLQVNEVQGLQIMKDDLWVPITPLANDSFVINIGDTMEVSRIKRLSCDNLNLKLRMEFKAIRFYLSLF</sequence>